<reference evidence="3 4" key="1">
    <citation type="journal article" date="2017" name="Nat. Commun.">
        <title>Genome assembly with in vitro proximity ligation data and whole-genome triplication in lettuce.</title>
        <authorList>
            <person name="Reyes-Chin-Wo S."/>
            <person name="Wang Z."/>
            <person name="Yang X."/>
            <person name="Kozik A."/>
            <person name="Arikit S."/>
            <person name="Song C."/>
            <person name="Xia L."/>
            <person name="Froenicke L."/>
            <person name="Lavelle D.O."/>
            <person name="Truco M.J."/>
            <person name="Xia R."/>
            <person name="Zhu S."/>
            <person name="Xu C."/>
            <person name="Xu H."/>
            <person name="Xu X."/>
            <person name="Cox K."/>
            <person name="Korf I."/>
            <person name="Meyers B.C."/>
            <person name="Michelmore R.W."/>
        </authorList>
    </citation>
    <scope>NUCLEOTIDE SEQUENCE [LARGE SCALE GENOMIC DNA]</scope>
    <source>
        <strain evidence="4">cv. Salinas</strain>
        <tissue evidence="3">Seedlings</tissue>
    </source>
</reference>
<dbReference type="AlphaFoldDB" id="A0A9R1UMS7"/>
<comment type="caution">
    <text evidence="3">The sequence shown here is derived from an EMBL/GenBank/DDBJ whole genome shotgun (WGS) entry which is preliminary data.</text>
</comment>
<dbReference type="PANTHER" id="PTHR47592:SF29">
    <property type="entry name" value="ZINC FINGER, CCHC-TYPE"/>
    <property type="match status" value="1"/>
</dbReference>
<organism evidence="3 4">
    <name type="scientific">Lactuca sativa</name>
    <name type="common">Garden lettuce</name>
    <dbReference type="NCBI Taxonomy" id="4236"/>
    <lineage>
        <taxon>Eukaryota</taxon>
        <taxon>Viridiplantae</taxon>
        <taxon>Streptophyta</taxon>
        <taxon>Embryophyta</taxon>
        <taxon>Tracheophyta</taxon>
        <taxon>Spermatophyta</taxon>
        <taxon>Magnoliopsida</taxon>
        <taxon>eudicotyledons</taxon>
        <taxon>Gunneridae</taxon>
        <taxon>Pentapetalae</taxon>
        <taxon>asterids</taxon>
        <taxon>campanulids</taxon>
        <taxon>Asterales</taxon>
        <taxon>Asteraceae</taxon>
        <taxon>Cichorioideae</taxon>
        <taxon>Cichorieae</taxon>
        <taxon>Lactucinae</taxon>
        <taxon>Lactuca</taxon>
    </lineage>
</organism>
<protein>
    <recommendedName>
        <fullName evidence="2">Retrovirus-related Pol polyprotein from transposon TNT 1-94-like beta-barrel domain-containing protein</fullName>
    </recommendedName>
</protein>
<dbReference type="EMBL" id="NBSK02000008">
    <property type="protein sequence ID" value="KAJ0189713.1"/>
    <property type="molecule type" value="Genomic_DNA"/>
</dbReference>
<name>A0A9R1UMS7_LACSA</name>
<proteinExistence type="predicted"/>
<dbReference type="InterPro" id="IPR054722">
    <property type="entry name" value="PolX-like_BBD"/>
</dbReference>
<dbReference type="Proteomes" id="UP000235145">
    <property type="component" value="Unassembled WGS sequence"/>
</dbReference>
<dbReference type="Pfam" id="PF22936">
    <property type="entry name" value="Pol_BBD"/>
    <property type="match status" value="1"/>
</dbReference>
<keyword evidence="4" id="KW-1185">Reference proteome</keyword>
<gene>
    <name evidence="3" type="ORF">LSAT_V11C800426430</name>
</gene>
<evidence type="ECO:0000313" key="4">
    <source>
        <dbReference type="Proteomes" id="UP000235145"/>
    </source>
</evidence>
<feature type="domain" description="Retrovirus-related Pol polyprotein from transposon TNT 1-94-like beta-barrel" evidence="2">
    <location>
        <begin position="91"/>
        <end position="172"/>
    </location>
</feature>
<sequence length="223" mass="25875">MASGDSVKDLTNKFDKLNKFEGQDFRRWKNKMHFLLTTLKMVYVLSITMLDFVDDENLEATRRRSKWDNDDCIFRGYILNAFNVQDDDVAWWVDLGATSHICEDLRWFQECKPIKDGFMVKMGNIATEPIMGLESILLYFTFGKCLCPNNVLYVPGIQKNLVSEIMLSNYGYKQQSSNKSTTQGEDVSARTNSMPEHRMSTRARKAKCFVSDFQLYSIEATWD</sequence>
<feature type="compositionally biased region" description="Polar residues" evidence="1">
    <location>
        <begin position="174"/>
        <end position="194"/>
    </location>
</feature>
<evidence type="ECO:0000259" key="2">
    <source>
        <dbReference type="Pfam" id="PF22936"/>
    </source>
</evidence>
<accession>A0A9R1UMS7</accession>
<evidence type="ECO:0000313" key="3">
    <source>
        <dbReference type="EMBL" id="KAJ0189713.1"/>
    </source>
</evidence>
<dbReference type="PANTHER" id="PTHR47592">
    <property type="entry name" value="PBF68 PROTEIN"/>
    <property type="match status" value="1"/>
</dbReference>
<feature type="region of interest" description="Disordered" evidence="1">
    <location>
        <begin position="174"/>
        <end position="196"/>
    </location>
</feature>
<evidence type="ECO:0000256" key="1">
    <source>
        <dbReference type="SAM" id="MobiDB-lite"/>
    </source>
</evidence>